<accession>A0A0B7BAS6</accession>
<dbReference type="AlphaFoldDB" id="A0A0B7BAS6"/>
<organism evidence="1">
    <name type="scientific">Arion vulgaris</name>
    <dbReference type="NCBI Taxonomy" id="1028688"/>
    <lineage>
        <taxon>Eukaryota</taxon>
        <taxon>Metazoa</taxon>
        <taxon>Spiralia</taxon>
        <taxon>Lophotrochozoa</taxon>
        <taxon>Mollusca</taxon>
        <taxon>Gastropoda</taxon>
        <taxon>Heterobranchia</taxon>
        <taxon>Euthyneura</taxon>
        <taxon>Panpulmonata</taxon>
        <taxon>Eupulmonata</taxon>
        <taxon>Stylommatophora</taxon>
        <taxon>Helicina</taxon>
        <taxon>Arionoidea</taxon>
        <taxon>Arionidae</taxon>
        <taxon>Arion</taxon>
    </lineage>
</organism>
<protein>
    <submittedName>
        <fullName evidence="1">Uncharacterized protein</fullName>
    </submittedName>
</protein>
<gene>
    <name evidence="1" type="primary">ORF169589</name>
</gene>
<dbReference type="EMBL" id="HACG01042345">
    <property type="protein sequence ID" value="CEK89210.1"/>
    <property type="molecule type" value="Transcribed_RNA"/>
</dbReference>
<name>A0A0B7BAS6_9EUPU</name>
<reference evidence="1" key="1">
    <citation type="submission" date="2014-12" db="EMBL/GenBank/DDBJ databases">
        <title>Insight into the proteome of Arion vulgaris.</title>
        <authorList>
            <person name="Aradska J."/>
            <person name="Bulat T."/>
            <person name="Smidak R."/>
            <person name="Sarate P."/>
            <person name="Gangsoo J."/>
            <person name="Sialana F."/>
            <person name="Bilban M."/>
            <person name="Lubec G."/>
        </authorList>
    </citation>
    <scope>NUCLEOTIDE SEQUENCE</scope>
    <source>
        <tissue evidence="1">Skin</tissue>
    </source>
</reference>
<proteinExistence type="predicted"/>
<evidence type="ECO:0000313" key="1">
    <source>
        <dbReference type="EMBL" id="CEK89210.1"/>
    </source>
</evidence>
<sequence>MSFVLKERSNRLEMCVRLNMLVNNHKLSADTWLFLQMKSYRLVSLDDQEKKV</sequence>